<evidence type="ECO:0000256" key="1">
    <source>
        <dbReference type="ARBA" id="ARBA00004123"/>
    </source>
</evidence>
<feature type="compositionally biased region" description="Low complexity" evidence="4">
    <location>
        <begin position="1298"/>
        <end position="1320"/>
    </location>
</feature>
<feature type="region of interest" description="Disordered" evidence="4">
    <location>
        <begin position="525"/>
        <end position="574"/>
    </location>
</feature>
<dbReference type="InterPro" id="IPR032460">
    <property type="entry name" value="Symplekin/Pta1_N"/>
</dbReference>
<feature type="compositionally biased region" description="Pro residues" evidence="4">
    <location>
        <begin position="1243"/>
        <end position="1254"/>
    </location>
</feature>
<evidence type="ECO:0008006" key="9">
    <source>
        <dbReference type="Google" id="ProtNLM"/>
    </source>
</evidence>
<feature type="domain" description="Symplekin C-terminal" evidence="6">
    <location>
        <begin position="966"/>
        <end position="1146"/>
    </location>
</feature>
<feature type="compositionally biased region" description="Low complexity" evidence="4">
    <location>
        <begin position="806"/>
        <end position="820"/>
    </location>
</feature>
<feature type="compositionally biased region" description="Basic and acidic residues" evidence="4">
    <location>
        <begin position="1914"/>
        <end position="1934"/>
    </location>
</feature>
<dbReference type="SUPFAM" id="SSF48371">
    <property type="entry name" value="ARM repeat"/>
    <property type="match status" value="1"/>
</dbReference>
<dbReference type="InterPro" id="IPR021850">
    <property type="entry name" value="Symplekin/Pta1"/>
</dbReference>
<keyword evidence="8" id="KW-1185">Reference proteome</keyword>
<organism evidence="7 8">
    <name type="scientific">Symbiochloris irregularis</name>
    <dbReference type="NCBI Taxonomy" id="706552"/>
    <lineage>
        <taxon>Eukaryota</taxon>
        <taxon>Viridiplantae</taxon>
        <taxon>Chlorophyta</taxon>
        <taxon>core chlorophytes</taxon>
        <taxon>Trebouxiophyceae</taxon>
        <taxon>Trebouxiales</taxon>
        <taxon>Trebouxiaceae</taxon>
        <taxon>Symbiochloris</taxon>
    </lineage>
</organism>
<reference evidence="7 8" key="1">
    <citation type="journal article" date="2024" name="Nat. Commun.">
        <title>Phylogenomics reveals the evolutionary origins of lichenization in chlorophyte algae.</title>
        <authorList>
            <person name="Puginier C."/>
            <person name="Libourel C."/>
            <person name="Otte J."/>
            <person name="Skaloud P."/>
            <person name="Haon M."/>
            <person name="Grisel S."/>
            <person name="Petersen M."/>
            <person name="Berrin J.G."/>
            <person name="Delaux P.M."/>
            <person name="Dal Grande F."/>
            <person name="Keller J."/>
        </authorList>
    </citation>
    <scope>NUCLEOTIDE SEQUENCE [LARGE SCALE GENOMIC DNA]</scope>
    <source>
        <strain evidence="7 8">SAG 2036</strain>
    </source>
</reference>
<dbReference type="InterPro" id="IPR016024">
    <property type="entry name" value="ARM-type_fold"/>
</dbReference>
<feature type="region of interest" description="Disordered" evidence="4">
    <location>
        <begin position="806"/>
        <end position="865"/>
    </location>
</feature>
<feature type="region of interest" description="Disordered" evidence="4">
    <location>
        <begin position="1627"/>
        <end position="1943"/>
    </location>
</feature>
<evidence type="ECO:0000256" key="4">
    <source>
        <dbReference type="SAM" id="MobiDB-lite"/>
    </source>
</evidence>
<sequence>MSSQQEAAWSEAVELINSAQLADANDKADHLKGVQEIVVHRQPALLQQILPELANFQRDGSSAVRKFLAELLANAALPSLKAKPDPAILTAVLAVLHNLAGDEAASVAKAAIAACSKLFKPAFAAVAEGGRAPGFPGHFQQLWIQVLQVKERVCGFAVAHPNDGVRLNAVKFLELSCVLLSSDIPRGHALLQPSMLAKEAQASIGQLVGILKAPGIFDLPGTIAVVAFRTAASIGTQRPVQLGRILPTILAVANSAAKTSAENGKALALSVHAALKGALLTLLRCRDGPAIPWHPKLVAALRKIGEGDEADKELRRAEKAAKRERPTEPGAQASDSKRQRTDSSGTSQLPAASNAPAQLHSSAAGDPRKRNAHPASHPTSYVQQQQQQQHQPVQYSGAQPPHSGQQQQQHAVHPAVHQQQDAHTSVAQPQHKGPHATKVLSVATTPQKELEQVLAVIGHLLATNEDATCKAFVNGLPAEVLADMVMANMSHLPRREEVTSATKQPSGASGLSGLVQGLAAAAPSAQPAKAAAQPLNSAAQQQQQQQPLPAESAAVPAPRKVPQASPPPPPVPTAVQMTKAEMQALRKGAITRILHGPGGAAEGMRTTLLARLASLAPEGDKLADEILQYILEDFHGRGGLQLAQQWLSALAISHCHTGQHLDSGSNGQAGQQPSSRDLAGTPYESVLLALLEGLRDQLQPSDRTIAHMILEAPALPGVPQFLGDLMEDGGEASTLALSTLRELMMSRPLDREASLEVVLQATVHADADLRSKAIRLTGNRLLPEPFLEARILDFAAQHLRLLGTPSAAAGGTPGSANGSAEPAASTAEAQPHGAAGNEAEKQPGADVVMEDEQEQQERRRAAAESEAAQHSELFCALCTKRRNLLRPLMLAYAQARPEARGALHRNAPGLARVLGPPEPALLELVKDHPQGSQALLLQMLEALTDSEAPPQELVQHCQAQYSASGDARFLVPVLSRLAKDQVARLMPQLVQLEAPAFSAAVHRLLRLPSSSSGQALMTPTELLVSLHSVATDPAAGPTVRQLIMAVDGCLADKATFHKDVLASSLQQLLPRQPLPVLFMRFAMQAQAAAPSLGWLLLDILEALISRSVWADQQQWRGWLLAAAKHAPASFPAFLQLPVNIMKTVLEDGSLQKMPPAFKTALADFAKKTAAAQLVNLLSDLPEYCNRSCAWTGAWGANPNGQPHWVGAAPDHPVKTAVEAIPVPPPPPPPPSAEGQDFDAAQQPPAPPPEPPGPDQHPGAEPQGAYPTQEQLQALPPDQQAAYWEQWAQYYAQFQQPQPDAAQQHYQHQYYQGQQAQQYGGQAPGYPPQPDAQQPNYYQQYAEASAAQGYASQAYGQGAGQGQVMTHSYAPSPYPAAPAAMPMDYGAMGMNPVTGLPTSQMMMQQQPQQPEPKKPSVPAWLKAEMAKRGIQPGALAAVKQDTMDDESAPGPVPLPRRFSEASGGSRWLDDDKEGGTVGGLKALPRARAESPSRSLEDDSSGDEAAEAAARQATVNLEIKRHLTSILLEVTDPLFSTLASEALREFHAAARAQPAVKPDAVSGGAAKDVQESFDKGDRVWYVARDGARAPATVVSVDISHPPPFYGVRLKGSEGIRETEGHRLVRMTTAETGREFVPEDAANLGPASGSQEATTNAAQQAASRSRQQMRHQQMARMLLEQGAKRKHAASDSHSGREKKRSKGKSSHQDKPHEDVPDDQSKPVEDKQGPVLAADAPNGEEAAHATPKPAKVSKGREAKDGGKAEDSKRRRERRRDDSPARGSERRRDESPARESERHSPRRRSRSRRRSITPPRRRRYSRSKSPRRQSRSPRRRRKSSTPPRRRQYSRSRSPRRRSRSPGHRRRPPSTPPRRRRKSSTPIRRRRRSITPVRRRGRHSDSPKRKRSPTPPRRSRSKERKKDTKESSHKQAAHKSEKTSKKEKRKDKA</sequence>
<dbReference type="GO" id="GO:0005847">
    <property type="term" value="C:mRNA cleavage and polyadenylation specificity factor complex"/>
    <property type="evidence" value="ECO:0007669"/>
    <property type="project" value="TreeGrafter"/>
</dbReference>
<comment type="caution">
    <text evidence="7">The sequence shown here is derived from an EMBL/GenBank/DDBJ whole genome shotgun (WGS) entry which is preliminary data.</text>
</comment>
<comment type="subcellular location">
    <subcellularLocation>
        <location evidence="1">Nucleus</location>
    </subcellularLocation>
</comment>
<accession>A0AAW1NT11</accession>
<feature type="compositionally biased region" description="Basic and acidic residues" evidence="4">
    <location>
        <begin position="312"/>
        <end position="327"/>
    </location>
</feature>
<dbReference type="GO" id="GO:0006397">
    <property type="term" value="P:mRNA processing"/>
    <property type="evidence" value="ECO:0007669"/>
    <property type="project" value="UniProtKB-KW"/>
</dbReference>
<feature type="compositionally biased region" description="Basic and acidic residues" evidence="4">
    <location>
        <begin position="855"/>
        <end position="865"/>
    </location>
</feature>
<feature type="compositionally biased region" description="Basic and acidic residues" evidence="4">
    <location>
        <begin position="1750"/>
        <end position="1794"/>
    </location>
</feature>
<gene>
    <name evidence="7" type="ORF">WJX73_008046</name>
</gene>
<feature type="compositionally biased region" description="Low complexity" evidence="4">
    <location>
        <begin position="525"/>
        <end position="563"/>
    </location>
</feature>
<dbReference type="InterPro" id="IPR011989">
    <property type="entry name" value="ARM-like"/>
</dbReference>
<dbReference type="InterPro" id="IPR022075">
    <property type="entry name" value="Symplekin_C"/>
</dbReference>
<feature type="region of interest" description="Disordered" evidence="4">
    <location>
        <begin position="1217"/>
        <end position="1265"/>
    </location>
</feature>
<dbReference type="PANTHER" id="PTHR15245">
    <property type="entry name" value="SYMPLEKIN-RELATED"/>
    <property type="match status" value="1"/>
</dbReference>
<evidence type="ECO:0000259" key="6">
    <source>
        <dbReference type="Pfam" id="PF12295"/>
    </source>
</evidence>
<protein>
    <recommendedName>
        <fullName evidence="9">Symplekin</fullName>
    </recommendedName>
</protein>
<evidence type="ECO:0000313" key="7">
    <source>
        <dbReference type="EMBL" id="KAK9793183.1"/>
    </source>
</evidence>
<feature type="domain" description="Symplekin/Pta1 N-terminal" evidence="5">
    <location>
        <begin position="105"/>
        <end position="319"/>
    </location>
</feature>
<dbReference type="PANTHER" id="PTHR15245:SF20">
    <property type="entry name" value="SYMPLEKIN"/>
    <property type="match status" value="1"/>
</dbReference>
<feature type="region of interest" description="Disordered" evidence="4">
    <location>
        <begin position="309"/>
        <end position="436"/>
    </location>
</feature>
<dbReference type="Gene3D" id="1.25.10.10">
    <property type="entry name" value="Leucine-rich Repeat Variant"/>
    <property type="match status" value="1"/>
</dbReference>
<dbReference type="Proteomes" id="UP001465755">
    <property type="component" value="Unassembled WGS sequence"/>
</dbReference>
<evidence type="ECO:0000256" key="2">
    <source>
        <dbReference type="ARBA" id="ARBA00022664"/>
    </source>
</evidence>
<feature type="compositionally biased region" description="Pro residues" evidence="4">
    <location>
        <begin position="1221"/>
        <end position="1231"/>
    </location>
</feature>
<dbReference type="EMBL" id="JALJOQ010000154">
    <property type="protein sequence ID" value="KAK9793183.1"/>
    <property type="molecule type" value="Genomic_DNA"/>
</dbReference>
<feature type="compositionally biased region" description="Basic and acidic residues" evidence="4">
    <location>
        <begin position="1485"/>
        <end position="1495"/>
    </location>
</feature>
<dbReference type="Pfam" id="PF12295">
    <property type="entry name" value="Symplekin_C"/>
    <property type="match status" value="1"/>
</dbReference>
<evidence type="ECO:0000259" key="5">
    <source>
        <dbReference type="Pfam" id="PF11935"/>
    </source>
</evidence>
<feature type="compositionally biased region" description="Low complexity" evidence="4">
    <location>
        <begin position="1654"/>
        <end position="1674"/>
    </location>
</feature>
<proteinExistence type="predicted"/>
<keyword evidence="2" id="KW-0507">mRNA processing</keyword>
<feature type="region of interest" description="Disordered" evidence="4">
    <location>
        <begin position="1440"/>
        <end position="1507"/>
    </location>
</feature>
<keyword evidence="3" id="KW-0539">Nucleus</keyword>
<feature type="compositionally biased region" description="Low complexity" evidence="4">
    <location>
        <begin position="382"/>
        <end position="419"/>
    </location>
</feature>
<evidence type="ECO:0000313" key="8">
    <source>
        <dbReference type="Proteomes" id="UP001465755"/>
    </source>
</evidence>
<feature type="compositionally biased region" description="Polar residues" evidence="4">
    <location>
        <begin position="342"/>
        <end position="361"/>
    </location>
</feature>
<evidence type="ECO:0000256" key="3">
    <source>
        <dbReference type="ARBA" id="ARBA00023242"/>
    </source>
</evidence>
<feature type="compositionally biased region" description="Basic and acidic residues" evidence="4">
    <location>
        <begin position="1703"/>
        <end position="1724"/>
    </location>
</feature>
<feature type="compositionally biased region" description="Basic residues" evidence="4">
    <location>
        <begin position="1693"/>
        <end position="1702"/>
    </location>
</feature>
<feature type="compositionally biased region" description="Basic residues" evidence="4">
    <location>
        <begin position="1795"/>
        <end position="1913"/>
    </location>
</feature>
<name>A0AAW1NT11_9CHLO</name>
<feature type="region of interest" description="Disordered" evidence="4">
    <location>
        <begin position="1298"/>
        <end position="1327"/>
    </location>
</feature>
<dbReference type="Pfam" id="PF11935">
    <property type="entry name" value="SYMPK_PTA1_N"/>
    <property type="match status" value="1"/>
</dbReference>